<sequence>MAVSGIAPPTARRNEAASSSIFGQRIPGLSEMAMPLFRVTSCWLFVTAGSSPTLATLRSMSVLMIVDLPTLGMPTIMARTTLPGPVLGGARRLQSSGIRRRASDDWVAESAIASTLPPGDASPGAGCSASRWRSHAFVTAGSARSLLLSTLTHGFWPRSSATTGFSLACGMRASSTSMMTSCDGIDSAIMRRALVMWPGYH</sequence>
<evidence type="ECO:0000313" key="1">
    <source>
        <dbReference type="EMBL" id="KYF57546.1"/>
    </source>
</evidence>
<accession>A0A150PPS0</accession>
<proteinExistence type="predicted"/>
<dbReference type="AlphaFoldDB" id="A0A150PPS0"/>
<organism evidence="1 2">
    <name type="scientific">Sorangium cellulosum</name>
    <name type="common">Polyangium cellulosum</name>
    <dbReference type="NCBI Taxonomy" id="56"/>
    <lineage>
        <taxon>Bacteria</taxon>
        <taxon>Pseudomonadati</taxon>
        <taxon>Myxococcota</taxon>
        <taxon>Polyangia</taxon>
        <taxon>Polyangiales</taxon>
        <taxon>Polyangiaceae</taxon>
        <taxon>Sorangium</taxon>
    </lineage>
</organism>
<dbReference type="Proteomes" id="UP000075420">
    <property type="component" value="Unassembled WGS sequence"/>
</dbReference>
<reference evidence="1 2" key="1">
    <citation type="submission" date="2014-02" db="EMBL/GenBank/DDBJ databases">
        <title>The small core and large imbalanced accessory genome model reveals a collaborative survival strategy of Sorangium cellulosum strains in nature.</title>
        <authorList>
            <person name="Han K."/>
            <person name="Peng R."/>
            <person name="Blom J."/>
            <person name="Li Y.-Z."/>
        </authorList>
    </citation>
    <scope>NUCLEOTIDE SEQUENCE [LARGE SCALE GENOMIC DNA]</scope>
    <source>
        <strain evidence="1 2">So0157-25</strain>
    </source>
</reference>
<comment type="caution">
    <text evidence="1">The sequence shown here is derived from an EMBL/GenBank/DDBJ whole genome shotgun (WGS) entry which is preliminary data.</text>
</comment>
<dbReference type="EMBL" id="JELY01000929">
    <property type="protein sequence ID" value="KYF57546.1"/>
    <property type="molecule type" value="Genomic_DNA"/>
</dbReference>
<name>A0A150PPS0_SORCE</name>
<protein>
    <submittedName>
        <fullName evidence="1">Uncharacterized protein</fullName>
    </submittedName>
</protein>
<gene>
    <name evidence="1" type="ORF">BE08_05360</name>
</gene>
<evidence type="ECO:0000313" key="2">
    <source>
        <dbReference type="Proteomes" id="UP000075420"/>
    </source>
</evidence>